<organism evidence="1">
    <name type="scientific">marine sediment metagenome</name>
    <dbReference type="NCBI Taxonomy" id="412755"/>
    <lineage>
        <taxon>unclassified sequences</taxon>
        <taxon>metagenomes</taxon>
        <taxon>ecological metagenomes</taxon>
    </lineage>
</organism>
<name>A0A0F8XR31_9ZZZZ</name>
<protein>
    <submittedName>
        <fullName evidence="1">Uncharacterized protein</fullName>
    </submittedName>
</protein>
<sequence>MEHPEITERERWGVPDAPTEHRPCHHCDTFRGFERACGCVVCAKCAVECWDCGQSFCISHTYEADGDDGYKVRICHSCQSARNYFDAKEEIGEEKAVK</sequence>
<gene>
    <name evidence="1" type="ORF">LCGC14_2992150</name>
</gene>
<comment type="caution">
    <text evidence="1">The sequence shown here is derived from an EMBL/GenBank/DDBJ whole genome shotgun (WGS) entry which is preliminary data.</text>
</comment>
<reference evidence="1" key="1">
    <citation type="journal article" date="2015" name="Nature">
        <title>Complex archaea that bridge the gap between prokaryotes and eukaryotes.</title>
        <authorList>
            <person name="Spang A."/>
            <person name="Saw J.H."/>
            <person name="Jorgensen S.L."/>
            <person name="Zaremba-Niedzwiedzka K."/>
            <person name="Martijn J."/>
            <person name="Lind A.E."/>
            <person name="van Eijk R."/>
            <person name="Schleper C."/>
            <person name="Guy L."/>
            <person name="Ettema T.J."/>
        </authorList>
    </citation>
    <scope>NUCLEOTIDE SEQUENCE</scope>
</reference>
<dbReference type="AlphaFoldDB" id="A0A0F8XR31"/>
<accession>A0A0F8XR31</accession>
<evidence type="ECO:0000313" key="1">
    <source>
        <dbReference type="EMBL" id="KKK63650.1"/>
    </source>
</evidence>
<proteinExistence type="predicted"/>
<dbReference type="EMBL" id="LAZR01061403">
    <property type="protein sequence ID" value="KKK63650.1"/>
    <property type="molecule type" value="Genomic_DNA"/>
</dbReference>